<keyword evidence="1" id="KW-1133">Transmembrane helix</keyword>
<dbReference type="Proteomes" id="UP000039046">
    <property type="component" value="Unassembled WGS sequence"/>
</dbReference>
<dbReference type="Gene3D" id="1.50.10.20">
    <property type="match status" value="1"/>
</dbReference>
<reference evidence="2 3" key="1">
    <citation type="journal article" date="2015" name="Genome Announc.">
        <title>Draft Genome Sequence and Gene Annotation of the Entomopathogenic Fungus Verticillium hemipterigenum.</title>
        <authorList>
            <person name="Horn F."/>
            <person name="Habel A."/>
            <person name="Scharf D.H."/>
            <person name="Dworschak J."/>
            <person name="Brakhage A.A."/>
            <person name="Guthke R."/>
            <person name="Hertweck C."/>
            <person name="Linde J."/>
        </authorList>
    </citation>
    <scope>NUCLEOTIDE SEQUENCE [LARGE SCALE GENOMIC DNA]</scope>
</reference>
<protein>
    <recommendedName>
        <fullName evidence="4">Mannan endo-1,6-alpha-mannosidase</fullName>
    </recommendedName>
</protein>
<dbReference type="GO" id="GO:0005975">
    <property type="term" value="P:carbohydrate metabolic process"/>
    <property type="evidence" value="ECO:0007669"/>
    <property type="project" value="InterPro"/>
</dbReference>
<dbReference type="PANTHER" id="PTHR47791">
    <property type="entry name" value="MEIOTICALLY UP-REGULATED GENE 191 PROTEIN"/>
    <property type="match status" value="1"/>
</dbReference>
<dbReference type="Pfam" id="PF03663">
    <property type="entry name" value="Glyco_hydro_76"/>
    <property type="match status" value="1"/>
</dbReference>
<dbReference type="InterPro" id="IPR008928">
    <property type="entry name" value="6-hairpin_glycosidase_sf"/>
</dbReference>
<name>A0A0A1TQ13_9HYPO</name>
<gene>
    <name evidence="2" type="ORF">VHEMI08627</name>
</gene>
<accession>A0A0A1TQ13</accession>
<keyword evidence="1" id="KW-0812">Transmembrane</keyword>
<dbReference type="HOGENOM" id="CLU_028686_3_1_1"/>
<evidence type="ECO:0000256" key="1">
    <source>
        <dbReference type="SAM" id="Phobius"/>
    </source>
</evidence>
<sequence length="467" mass="51262">MFPMKTIAIRHPRSTTQPASVCGGGEAYTDKYGSSSNGFKSRLVVQGIRFAIPISILTLALVFTSVIMKPLSSPLSALLLLEASQVAATPIHKQAADYSGEVIVGIQALNRFWYRNNSGLWDNAWWNSGNALTTIADYTLLQPQRASTIDTAGTIRNTYIHAQQNNVATFKSQNHESGAVVTQDCINGAGSRCSPAKRAAQGFTNFLNEYYDDEGWWAMGLIHSYDATNNRDYLNAAVNIFRDMETGLGGPCHGGIYWSKDRNYVNAIANELYLTVAAALGNRIPDQRDHYIDVAKNQWEWFKNSGMINSDNLVNDGLTDDCRNNGRDTWTYNQGVILGGLAELYKATGNYDYINRANAIATAAMSKLVDGNGTLIEANKCDVGKSECSHDLEQFKGIFIRNLRYLHQVAPQDAYKNFILSNADAVWSKNRNGDNKFGVAWDGPYFDASMMTDSSALDALVAAAAVA</sequence>
<evidence type="ECO:0000313" key="3">
    <source>
        <dbReference type="Proteomes" id="UP000039046"/>
    </source>
</evidence>
<keyword evidence="3" id="KW-1185">Reference proteome</keyword>
<dbReference type="InterPro" id="IPR005198">
    <property type="entry name" value="Glyco_hydro_76"/>
</dbReference>
<feature type="transmembrane region" description="Helical" evidence="1">
    <location>
        <begin position="50"/>
        <end position="68"/>
    </location>
</feature>
<dbReference type="EMBL" id="CDHN01000005">
    <property type="protein sequence ID" value="CEJ93007.1"/>
    <property type="molecule type" value="Genomic_DNA"/>
</dbReference>
<dbReference type="PANTHER" id="PTHR47791:SF1">
    <property type="entry name" value="ENDO MANNANASE, GH76 FAMILY (EUROFUNG)"/>
    <property type="match status" value="1"/>
</dbReference>
<keyword evidence="1" id="KW-0472">Membrane</keyword>
<evidence type="ECO:0008006" key="4">
    <source>
        <dbReference type="Google" id="ProtNLM"/>
    </source>
</evidence>
<dbReference type="OrthoDB" id="9984024at2759"/>
<dbReference type="STRING" id="1531966.A0A0A1TQ13"/>
<organism evidence="2 3">
    <name type="scientific">[Torrubiella] hemipterigena</name>
    <dbReference type="NCBI Taxonomy" id="1531966"/>
    <lineage>
        <taxon>Eukaryota</taxon>
        <taxon>Fungi</taxon>
        <taxon>Dikarya</taxon>
        <taxon>Ascomycota</taxon>
        <taxon>Pezizomycotina</taxon>
        <taxon>Sordariomycetes</taxon>
        <taxon>Hypocreomycetidae</taxon>
        <taxon>Hypocreales</taxon>
        <taxon>Clavicipitaceae</taxon>
        <taxon>Clavicipitaceae incertae sedis</taxon>
        <taxon>'Torrubiella' clade</taxon>
    </lineage>
</organism>
<dbReference type="AlphaFoldDB" id="A0A0A1TQ13"/>
<evidence type="ECO:0000313" key="2">
    <source>
        <dbReference type="EMBL" id="CEJ93007.1"/>
    </source>
</evidence>
<proteinExistence type="predicted"/>
<dbReference type="InterPro" id="IPR053169">
    <property type="entry name" value="MUG_Protein"/>
</dbReference>
<dbReference type="SUPFAM" id="SSF48208">
    <property type="entry name" value="Six-hairpin glycosidases"/>
    <property type="match status" value="1"/>
</dbReference>